<gene>
    <name evidence="1" type="ORF">Taro_040591</name>
</gene>
<comment type="caution">
    <text evidence="1">The sequence shown here is derived from an EMBL/GenBank/DDBJ whole genome shotgun (WGS) entry which is preliminary data.</text>
</comment>
<dbReference type="EMBL" id="NMUH01003944">
    <property type="protein sequence ID" value="MQM07749.1"/>
    <property type="molecule type" value="Genomic_DNA"/>
</dbReference>
<keyword evidence="2" id="KW-1185">Reference proteome</keyword>
<organism evidence="1 2">
    <name type="scientific">Colocasia esculenta</name>
    <name type="common">Wild taro</name>
    <name type="synonym">Arum esculentum</name>
    <dbReference type="NCBI Taxonomy" id="4460"/>
    <lineage>
        <taxon>Eukaryota</taxon>
        <taxon>Viridiplantae</taxon>
        <taxon>Streptophyta</taxon>
        <taxon>Embryophyta</taxon>
        <taxon>Tracheophyta</taxon>
        <taxon>Spermatophyta</taxon>
        <taxon>Magnoliopsida</taxon>
        <taxon>Liliopsida</taxon>
        <taxon>Araceae</taxon>
        <taxon>Aroideae</taxon>
        <taxon>Colocasieae</taxon>
        <taxon>Colocasia</taxon>
    </lineage>
</organism>
<evidence type="ECO:0000313" key="1">
    <source>
        <dbReference type="EMBL" id="MQM07749.1"/>
    </source>
</evidence>
<dbReference type="Proteomes" id="UP000652761">
    <property type="component" value="Unassembled WGS sequence"/>
</dbReference>
<proteinExistence type="predicted"/>
<accession>A0A843WDL5</accession>
<evidence type="ECO:0000313" key="2">
    <source>
        <dbReference type="Proteomes" id="UP000652761"/>
    </source>
</evidence>
<protein>
    <submittedName>
        <fullName evidence="1">Uncharacterized protein</fullName>
    </submittedName>
</protein>
<dbReference type="AlphaFoldDB" id="A0A843WDL5"/>
<sequence>MFDHWLWFVCESLVKIVTVVVCPRGGVVLWFSVVPRGSRYVYPSWVELCCGTCVSSLAGDEELADVSVVYAGVVQTCTTSSRVVESFELVLPRGIYRFYHDSVDTPIDGVDTGS</sequence>
<reference evidence="1" key="1">
    <citation type="submission" date="2017-07" db="EMBL/GenBank/DDBJ databases">
        <title>Taro Niue Genome Assembly and Annotation.</title>
        <authorList>
            <person name="Atibalentja N."/>
            <person name="Keating K."/>
            <person name="Fields C.J."/>
        </authorList>
    </citation>
    <scope>NUCLEOTIDE SEQUENCE</scope>
    <source>
        <strain evidence="1">Niue_2</strain>
        <tissue evidence="1">Leaf</tissue>
    </source>
</reference>
<name>A0A843WDL5_COLES</name>